<feature type="transmembrane region" description="Helical" evidence="1">
    <location>
        <begin position="39"/>
        <end position="57"/>
    </location>
</feature>
<reference evidence="4" key="1">
    <citation type="submission" date="2016-11" db="EMBL/GenBank/DDBJ databases">
        <authorList>
            <person name="Varghese N."/>
            <person name="Submissions S."/>
        </authorList>
    </citation>
    <scope>NUCLEOTIDE SEQUENCE [LARGE SCALE GENOMIC DNA]</scope>
    <source>
        <strain evidence="4">DSM 27989</strain>
    </source>
</reference>
<dbReference type="SUPFAM" id="SSF53300">
    <property type="entry name" value="vWA-like"/>
    <property type="match status" value="1"/>
</dbReference>
<feature type="transmembrane region" description="Helical" evidence="1">
    <location>
        <begin position="12"/>
        <end position="33"/>
    </location>
</feature>
<gene>
    <name evidence="3" type="ORF">SAMN05443634_103172</name>
</gene>
<dbReference type="RefSeq" id="WP_072930108.1">
    <property type="nucleotide sequence ID" value="NZ_BMFL01000012.1"/>
</dbReference>
<dbReference type="PANTHER" id="PTHR33608">
    <property type="entry name" value="BLL2464 PROTEIN"/>
    <property type="match status" value="1"/>
</dbReference>
<dbReference type="InterPro" id="IPR036465">
    <property type="entry name" value="vWFA_dom_sf"/>
</dbReference>
<proteinExistence type="predicted"/>
<sequence>MKFFRSIFLTDRLFYAGFLVAFCFVIGFFLSPFLIVAKILLFALCISVILDSFLIFLTKISIDVTRNYPERFSNGDDNELELLVTNHYQFPIYVRIIEELPIQFQIRNLQFFKHFKQNQSTKFGYKLRPTDRGSYQFGIINIYISVFGLIEKRIKTNEPLTIASYPSYLQLKQFQLYSTAQHHNQFGMKRIRKIGTNTEFENIKNYTIGDEYRLINWKATAKASRLMVNQYQEEKSQPVYSIIDVGRTMRMPFDGLKLLDYAINSSLVIANISLQKNEKAGLITFNKNIQDFVVADRKNHQMQLILEKLYNVETNFLETDFGQLYVYLKRKLTQRSLLFIYTNFETIDGLERQLPYLKLIKKSHVVVLISFKNSELKTLTTQKATSTTDIYNQTIAEKFSYDKELIIQRLHQIGILTIYCEPKDLSINLINKYLEIKARGLF</sequence>
<keyword evidence="1" id="KW-0472">Membrane</keyword>
<evidence type="ECO:0000313" key="3">
    <source>
        <dbReference type="EMBL" id="SHK75959.1"/>
    </source>
</evidence>
<protein>
    <submittedName>
        <fullName evidence="3">Uncharacterized conserved protein, DUF58 family, contains vWF domain</fullName>
    </submittedName>
</protein>
<dbReference type="Proteomes" id="UP000184120">
    <property type="component" value="Unassembled WGS sequence"/>
</dbReference>
<feature type="domain" description="DUF58" evidence="2">
    <location>
        <begin position="203"/>
        <end position="370"/>
    </location>
</feature>
<evidence type="ECO:0000259" key="2">
    <source>
        <dbReference type="Pfam" id="PF01882"/>
    </source>
</evidence>
<keyword evidence="1" id="KW-0812">Transmembrane</keyword>
<dbReference type="EMBL" id="FRBH01000003">
    <property type="protein sequence ID" value="SHK75959.1"/>
    <property type="molecule type" value="Genomic_DNA"/>
</dbReference>
<accession>A0A1M6V375</accession>
<dbReference type="Pfam" id="PF01882">
    <property type="entry name" value="DUF58"/>
    <property type="match status" value="1"/>
</dbReference>
<organism evidence="3 4">
    <name type="scientific">Chishuiella changwenlii</name>
    <dbReference type="NCBI Taxonomy" id="1434701"/>
    <lineage>
        <taxon>Bacteria</taxon>
        <taxon>Pseudomonadati</taxon>
        <taxon>Bacteroidota</taxon>
        <taxon>Flavobacteriia</taxon>
        <taxon>Flavobacteriales</taxon>
        <taxon>Weeksellaceae</taxon>
        <taxon>Chishuiella</taxon>
    </lineage>
</organism>
<dbReference type="OrthoDB" id="845740at2"/>
<name>A0A1M6V375_9FLAO</name>
<dbReference type="PANTHER" id="PTHR33608:SF3">
    <property type="entry name" value="SLR2013 PROTEIN"/>
    <property type="match status" value="1"/>
</dbReference>
<dbReference type="STRING" id="1434701.SAMN05443634_103172"/>
<keyword evidence="1" id="KW-1133">Transmembrane helix</keyword>
<dbReference type="AlphaFoldDB" id="A0A1M6V375"/>
<evidence type="ECO:0000256" key="1">
    <source>
        <dbReference type="SAM" id="Phobius"/>
    </source>
</evidence>
<evidence type="ECO:0000313" key="4">
    <source>
        <dbReference type="Proteomes" id="UP000184120"/>
    </source>
</evidence>
<dbReference type="InterPro" id="IPR002881">
    <property type="entry name" value="DUF58"/>
</dbReference>